<dbReference type="InterPro" id="IPR025110">
    <property type="entry name" value="AMP-bd_C"/>
</dbReference>
<dbReference type="Gene3D" id="3.40.50.12780">
    <property type="entry name" value="N-terminal domain of ligase-like"/>
    <property type="match status" value="1"/>
</dbReference>
<dbReference type="AlphaFoldDB" id="A0A7Y9JDT1"/>
<evidence type="ECO:0000313" key="4">
    <source>
        <dbReference type="Proteomes" id="UP000529783"/>
    </source>
</evidence>
<dbReference type="InterPro" id="IPR020845">
    <property type="entry name" value="AMP-binding_CS"/>
</dbReference>
<dbReference type="PANTHER" id="PTHR43767">
    <property type="entry name" value="LONG-CHAIN-FATTY-ACID--COA LIGASE"/>
    <property type="match status" value="1"/>
</dbReference>
<accession>A0A7Y9JDT1</accession>
<dbReference type="InterPro" id="IPR045851">
    <property type="entry name" value="AMP-bd_C_sf"/>
</dbReference>
<dbReference type="GO" id="GO:0004467">
    <property type="term" value="F:long-chain fatty acid-CoA ligase activity"/>
    <property type="evidence" value="ECO:0007669"/>
    <property type="project" value="UniProtKB-EC"/>
</dbReference>
<dbReference type="PROSITE" id="PS00455">
    <property type="entry name" value="AMP_BINDING"/>
    <property type="match status" value="1"/>
</dbReference>
<keyword evidence="4" id="KW-1185">Reference proteome</keyword>
<dbReference type="InterPro" id="IPR000873">
    <property type="entry name" value="AMP-dep_synth/lig_dom"/>
</dbReference>
<organism evidence="3 4">
    <name type="scientific">Actinomadura luteofluorescens</name>
    <dbReference type="NCBI Taxonomy" id="46163"/>
    <lineage>
        <taxon>Bacteria</taxon>
        <taxon>Bacillati</taxon>
        <taxon>Actinomycetota</taxon>
        <taxon>Actinomycetes</taxon>
        <taxon>Streptosporangiales</taxon>
        <taxon>Thermomonosporaceae</taxon>
        <taxon>Actinomadura</taxon>
    </lineage>
</organism>
<dbReference type="Gene3D" id="3.30.300.30">
    <property type="match status" value="1"/>
</dbReference>
<dbReference type="EC" id="6.2.1.3" evidence="3"/>
<reference evidence="3 4" key="1">
    <citation type="submission" date="2020-07" db="EMBL/GenBank/DDBJ databases">
        <title>Sequencing the genomes of 1000 actinobacteria strains.</title>
        <authorList>
            <person name="Klenk H.-P."/>
        </authorList>
    </citation>
    <scope>NUCLEOTIDE SEQUENCE [LARGE SCALE GENOMIC DNA]</scope>
    <source>
        <strain evidence="3 4">DSM 40398</strain>
    </source>
</reference>
<evidence type="ECO:0000259" key="2">
    <source>
        <dbReference type="Pfam" id="PF13193"/>
    </source>
</evidence>
<dbReference type="RefSeq" id="WP_218905043.1">
    <property type="nucleotide sequence ID" value="NZ_JACCBA010000001.1"/>
</dbReference>
<gene>
    <name evidence="3" type="ORF">BJY14_000689</name>
</gene>
<name>A0A7Y9JDT1_9ACTN</name>
<dbReference type="PANTHER" id="PTHR43767:SF12">
    <property type="entry name" value="AMP-DEPENDENT SYNTHETASE AND LIGASE"/>
    <property type="match status" value="1"/>
</dbReference>
<dbReference type="InterPro" id="IPR050237">
    <property type="entry name" value="ATP-dep_AMP-bd_enzyme"/>
</dbReference>
<feature type="domain" description="AMP-binding enzyme C-terminal" evidence="2">
    <location>
        <begin position="429"/>
        <end position="504"/>
    </location>
</feature>
<dbReference type="InterPro" id="IPR042099">
    <property type="entry name" value="ANL_N_sf"/>
</dbReference>
<keyword evidence="3" id="KW-0436">Ligase</keyword>
<dbReference type="EMBL" id="JACCBA010000001">
    <property type="protein sequence ID" value="NYD44706.1"/>
    <property type="molecule type" value="Genomic_DNA"/>
</dbReference>
<protein>
    <submittedName>
        <fullName evidence="3">Long-chain acyl-CoA synthetase</fullName>
        <ecNumber evidence="3">6.2.1.3</ecNumber>
    </submittedName>
</protein>
<evidence type="ECO:0000259" key="1">
    <source>
        <dbReference type="Pfam" id="PF00501"/>
    </source>
</evidence>
<dbReference type="Pfam" id="PF00501">
    <property type="entry name" value="AMP-binding"/>
    <property type="match status" value="1"/>
</dbReference>
<dbReference type="Pfam" id="PF13193">
    <property type="entry name" value="AMP-binding_C"/>
    <property type="match status" value="1"/>
</dbReference>
<sequence>MNAALFPPLDGLGRLLPQAARRWPRRIALVTDERTLTFEELDQLASRVAHALSARGVRPGDRVALLSQNRWEWIVAYHGALRCGAVVNPLNVMLTGAELDYILGDSGAKVLLASGERLRAVGAALGSVPGLEQVISFDDADEPAATSFASLLASADAEPFEPVPVDPGSAACIAYTSGTTGHPKGAMQSHRSLVLNCAYTATMHVRTPEDVVVTALPSAHVYGNVVLNSTWMAGGRVVLMTRFDPEDAIRRIEQHGATMFEGVPAMYATMLATPALAGADLSTLTRSTVGGQTIAESVIESWETRTGAPLIELWGMTELSGLGSTHALYAPNVHGSIGVALPGNELRVVSTEDGVTECRPGEPGELVARGPLVTLGYYHDDAATAEAITPDGWLRTGDVATHDGAGRFFVVDRLKDMILTAGYNVYPAEIERVLIGHAGVALVAVGREPDEVKGEVAHAYVVPAPGSAPDAEELTGYCRQHLAAYKVPRAIHFVDQLPTTSSGKLMRRMLRRPDAAH</sequence>
<comment type="caution">
    <text evidence="3">The sequence shown here is derived from an EMBL/GenBank/DDBJ whole genome shotgun (WGS) entry which is preliminary data.</text>
</comment>
<dbReference type="SUPFAM" id="SSF56801">
    <property type="entry name" value="Acetyl-CoA synthetase-like"/>
    <property type="match status" value="1"/>
</dbReference>
<proteinExistence type="predicted"/>
<feature type="domain" description="AMP-dependent synthetase/ligase" evidence="1">
    <location>
        <begin position="18"/>
        <end position="378"/>
    </location>
</feature>
<evidence type="ECO:0000313" key="3">
    <source>
        <dbReference type="EMBL" id="NYD44706.1"/>
    </source>
</evidence>
<dbReference type="Proteomes" id="UP000529783">
    <property type="component" value="Unassembled WGS sequence"/>
</dbReference>